<sequence length="230" mass="23129">MNVRKTKTPFVVALALSATLGLGACSSNSDTTAAGTQEASSSSETVKNPEAAATVRAIPGGLTEVALDAAFVEALGTLGVTPGIVGSATLTDGTLGFPITGGTVTLYEKDSGYRPWVQGTVLHQGSGFSLAAGGTTVELTNFVVNPGKPARLFGDVTVNGQLAVPSAPLFNLNGTTLEPVTMDAEGSAILEGTQVELSEEAAALLNETFGIDALTANLDIGIATLTVETS</sequence>
<accession>A0A6J4HLS7</accession>
<keyword evidence="2" id="KW-0732">Signal</keyword>
<name>A0A6J4HLS7_9ACTN</name>
<feature type="compositionally biased region" description="Polar residues" evidence="1">
    <location>
        <begin position="29"/>
        <end position="46"/>
    </location>
</feature>
<gene>
    <name evidence="3" type="ORF">AVDCRST_MAG57-921</name>
</gene>
<organism evidence="3">
    <name type="scientific">uncultured Blastococcus sp</name>
    <dbReference type="NCBI Taxonomy" id="217144"/>
    <lineage>
        <taxon>Bacteria</taxon>
        <taxon>Bacillati</taxon>
        <taxon>Actinomycetota</taxon>
        <taxon>Actinomycetes</taxon>
        <taxon>Geodermatophilales</taxon>
        <taxon>Geodermatophilaceae</taxon>
        <taxon>Blastococcus</taxon>
        <taxon>environmental samples</taxon>
    </lineage>
</organism>
<dbReference type="PROSITE" id="PS51257">
    <property type="entry name" value="PROKAR_LIPOPROTEIN"/>
    <property type="match status" value="1"/>
</dbReference>
<dbReference type="AlphaFoldDB" id="A0A6J4HLS7"/>
<proteinExistence type="predicted"/>
<feature type="region of interest" description="Disordered" evidence="1">
    <location>
        <begin position="29"/>
        <end position="49"/>
    </location>
</feature>
<reference evidence="3" key="1">
    <citation type="submission" date="2020-02" db="EMBL/GenBank/DDBJ databases">
        <authorList>
            <person name="Meier V. D."/>
        </authorList>
    </citation>
    <scope>NUCLEOTIDE SEQUENCE</scope>
    <source>
        <strain evidence="3">AVDCRST_MAG57</strain>
    </source>
</reference>
<protein>
    <recommendedName>
        <fullName evidence="4">Lipoprotein</fullName>
    </recommendedName>
</protein>
<feature type="signal peptide" evidence="2">
    <location>
        <begin position="1"/>
        <end position="23"/>
    </location>
</feature>
<evidence type="ECO:0000256" key="1">
    <source>
        <dbReference type="SAM" id="MobiDB-lite"/>
    </source>
</evidence>
<dbReference type="EMBL" id="CADCTI010000086">
    <property type="protein sequence ID" value="CAA9227736.1"/>
    <property type="molecule type" value="Genomic_DNA"/>
</dbReference>
<evidence type="ECO:0008006" key="4">
    <source>
        <dbReference type="Google" id="ProtNLM"/>
    </source>
</evidence>
<feature type="chain" id="PRO_5038710058" description="Lipoprotein" evidence="2">
    <location>
        <begin position="24"/>
        <end position="230"/>
    </location>
</feature>
<evidence type="ECO:0000313" key="3">
    <source>
        <dbReference type="EMBL" id="CAA9227736.1"/>
    </source>
</evidence>
<evidence type="ECO:0000256" key="2">
    <source>
        <dbReference type="SAM" id="SignalP"/>
    </source>
</evidence>